<keyword evidence="2 5" id="KW-0645">Protease</keyword>
<name>A0A0Q9WFK2_DROVI</name>
<evidence type="ECO:0000256" key="2">
    <source>
        <dbReference type="ARBA" id="ARBA00022670"/>
    </source>
</evidence>
<comment type="similarity">
    <text evidence="5">Belongs to the peptidase M24A family. Methionine aminopeptidase type 1 subfamily.</text>
</comment>
<dbReference type="Pfam" id="PF00557">
    <property type="entry name" value="Peptidase_M24"/>
    <property type="match status" value="1"/>
</dbReference>
<comment type="catalytic activity">
    <reaction evidence="5 6">
        <text>Release of N-terminal amino acids, preferentially methionine, from peptides and arylamides.</text>
        <dbReference type="EC" id="3.4.11.18"/>
    </reaction>
</comment>
<evidence type="ECO:0000313" key="8">
    <source>
        <dbReference type="EMBL" id="KRF81031.1"/>
    </source>
</evidence>
<feature type="domain" description="Peptidase M24" evidence="7">
    <location>
        <begin position="204"/>
        <end position="430"/>
    </location>
</feature>
<dbReference type="InterPro" id="IPR036005">
    <property type="entry name" value="Creatinase/aminopeptidase-like"/>
</dbReference>
<keyword evidence="1 5" id="KW-0031">Aminopeptidase</keyword>
<feature type="binding site" evidence="5">
    <location>
        <position position="360"/>
    </location>
    <ligand>
        <name>a divalent metal cation</name>
        <dbReference type="ChEBI" id="CHEBI:60240"/>
        <label>2</label>
        <note>catalytic</note>
    </ligand>
</feature>
<dbReference type="Gene3D" id="3.90.230.10">
    <property type="entry name" value="Creatinase/methionine aminopeptidase superfamily"/>
    <property type="match status" value="1"/>
</dbReference>
<dbReference type="EMBL" id="CH940649">
    <property type="protein sequence ID" value="KRF81031.1"/>
    <property type="molecule type" value="Genomic_DNA"/>
</dbReference>
<dbReference type="SMR" id="A0A0Q9WFK2"/>
<dbReference type="Proteomes" id="UP000008792">
    <property type="component" value="Unassembled WGS sequence"/>
</dbReference>
<evidence type="ECO:0000256" key="1">
    <source>
        <dbReference type="ARBA" id="ARBA00022438"/>
    </source>
</evidence>
<comment type="cofactor">
    <cofactor evidence="5">
        <name>Co(2+)</name>
        <dbReference type="ChEBI" id="CHEBI:48828"/>
    </cofactor>
    <cofactor evidence="5">
        <name>Zn(2+)</name>
        <dbReference type="ChEBI" id="CHEBI:29105"/>
    </cofactor>
    <cofactor evidence="5">
        <name>Mn(2+)</name>
        <dbReference type="ChEBI" id="CHEBI:29035"/>
    </cofactor>
    <cofactor evidence="5">
        <name>Fe(2+)</name>
        <dbReference type="ChEBI" id="CHEBI:29033"/>
    </cofactor>
    <text evidence="5">Binds 2 divalent metal cations per subunit. Has a high-affinity and a low affinity metal-binding site. The true nature of the physiological cofactor is under debate. The enzyme is active with cobalt, zinc, manganese or divalent iron ions. Most likely, methionine aminopeptidases function as mononuclear Fe(2+)-metalloproteases under physiological conditions, and the catalytically relevant metal-binding site has been assigned to the histidine-containing high-affinity site.</text>
</comment>
<dbReference type="GO" id="GO:0006508">
    <property type="term" value="P:proteolysis"/>
    <property type="evidence" value="ECO:0007669"/>
    <property type="project" value="UniProtKB-KW"/>
</dbReference>
<dbReference type="EC" id="3.4.11.18" evidence="6"/>
<feature type="binding site" evidence="5">
    <location>
        <position position="297"/>
    </location>
    <ligand>
        <name>a divalent metal cation</name>
        <dbReference type="ChEBI" id="CHEBI:60240"/>
        <label>2</label>
        <note>catalytic</note>
    </ligand>
</feature>
<protein>
    <recommendedName>
        <fullName evidence="6">Methionine aminopeptidase</fullName>
        <ecNumber evidence="6">3.4.11.18</ecNumber>
    </recommendedName>
</protein>
<evidence type="ECO:0000256" key="5">
    <source>
        <dbReference type="HAMAP-Rule" id="MF_03174"/>
    </source>
</evidence>
<gene>
    <name evidence="8" type="primary">Dvir\GJ13796</name>
    <name evidence="8" type="ORF">Dvir_GJ13796</name>
</gene>
<evidence type="ECO:0000256" key="3">
    <source>
        <dbReference type="ARBA" id="ARBA00022723"/>
    </source>
</evidence>
<dbReference type="STRING" id="7244.A0A0Q9WFK2"/>
<evidence type="ECO:0000259" key="7">
    <source>
        <dbReference type="Pfam" id="PF00557"/>
    </source>
</evidence>
<dbReference type="AlphaFoldDB" id="A0A0Q9WFK2"/>
<reference evidence="8 9" key="1">
    <citation type="journal article" date="2007" name="Nature">
        <title>Evolution of genes and genomes on the Drosophila phylogeny.</title>
        <authorList>
            <consortium name="Drosophila 12 Genomes Consortium"/>
            <person name="Clark A.G."/>
            <person name="Eisen M.B."/>
            <person name="Smith D.R."/>
            <person name="Bergman C.M."/>
            <person name="Oliver B."/>
            <person name="Markow T.A."/>
            <person name="Kaufman T.C."/>
            <person name="Kellis M."/>
            <person name="Gelbart W."/>
            <person name="Iyer V.N."/>
            <person name="Pollard D.A."/>
            <person name="Sackton T.B."/>
            <person name="Larracuente A.M."/>
            <person name="Singh N.D."/>
            <person name="Abad J.P."/>
            <person name="Abt D.N."/>
            <person name="Adryan B."/>
            <person name="Aguade M."/>
            <person name="Akashi H."/>
            <person name="Anderson W.W."/>
            <person name="Aquadro C.F."/>
            <person name="Ardell D.H."/>
            <person name="Arguello R."/>
            <person name="Artieri C.G."/>
            <person name="Barbash D.A."/>
            <person name="Barker D."/>
            <person name="Barsanti P."/>
            <person name="Batterham P."/>
            <person name="Batzoglou S."/>
            <person name="Begun D."/>
            <person name="Bhutkar A."/>
            <person name="Blanco E."/>
            <person name="Bosak S.A."/>
            <person name="Bradley R.K."/>
            <person name="Brand A.D."/>
            <person name="Brent M.R."/>
            <person name="Brooks A.N."/>
            <person name="Brown R.H."/>
            <person name="Butlin R.K."/>
            <person name="Caggese C."/>
            <person name="Calvi B.R."/>
            <person name="Bernardo de Carvalho A."/>
            <person name="Caspi A."/>
            <person name="Castrezana S."/>
            <person name="Celniker S.E."/>
            <person name="Chang J.L."/>
            <person name="Chapple C."/>
            <person name="Chatterji S."/>
            <person name="Chinwalla A."/>
            <person name="Civetta A."/>
            <person name="Clifton S.W."/>
            <person name="Comeron J.M."/>
            <person name="Costello J.C."/>
            <person name="Coyne J.A."/>
            <person name="Daub J."/>
            <person name="David R.G."/>
            <person name="Delcher A.L."/>
            <person name="Delehaunty K."/>
            <person name="Do C.B."/>
            <person name="Ebling H."/>
            <person name="Edwards K."/>
            <person name="Eickbush T."/>
            <person name="Evans J.D."/>
            <person name="Filipski A."/>
            <person name="Findeiss S."/>
            <person name="Freyhult E."/>
            <person name="Fulton L."/>
            <person name="Fulton R."/>
            <person name="Garcia A.C."/>
            <person name="Gardiner A."/>
            <person name="Garfield D.A."/>
            <person name="Garvin B.E."/>
            <person name="Gibson G."/>
            <person name="Gilbert D."/>
            <person name="Gnerre S."/>
            <person name="Godfrey J."/>
            <person name="Good R."/>
            <person name="Gotea V."/>
            <person name="Gravely B."/>
            <person name="Greenberg A.J."/>
            <person name="Griffiths-Jones S."/>
            <person name="Gross S."/>
            <person name="Guigo R."/>
            <person name="Gustafson E.A."/>
            <person name="Haerty W."/>
            <person name="Hahn M.W."/>
            <person name="Halligan D.L."/>
            <person name="Halpern A.L."/>
            <person name="Halter G.M."/>
            <person name="Han M.V."/>
            <person name="Heger A."/>
            <person name="Hillier L."/>
            <person name="Hinrichs A.S."/>
            <person name="Holmes I."/>
            <person name="Hoskins R.A."/>
            <person name="Hubisz M.J."/>
            <person name="Hultmark D."/>
            <person name="Huntley M.A."/>
            <person name="Jaffe D.B."/>
            <person name="Jagadeeshan S."/>
            <person name="Jeck W.R."/>
            <person name="Johnson J."/>
            <person name="Jones C.D."/>
            <person name="Jordan W.C."/>
            <person name="Karpen G.H."/>
            <person name="Kataoka E."/>
            <person name="Keightley P.D."/>
            <person name="Kheradpour P."/>
            <person name="Kirkness E.F."/>
            <person name="Koerich L.B."/>
            <person name="Kristiansen K."/>
            <person name="Kudrna D."/>
            <person name="Kulathinal R.J."/>
            <person name="Kumar S."/>
            <person name="Kwok R."/>
            <person name="Lander E."/>
            <person name="Langley C.H."/>
            <person name="Lapoint R."/>
            <person name="Lazzaro B.P."/>
            <person name="Lee S.J."/>
            <person name="Levesque L."/>
            <person name="Li R."/>
            <person name="Lin C.F."/>
            <person name="Lin M.F."/>
            <person name="Lindblad-Toh K."/>
            <person name="Llopart A."/>
            <person name="Long M."/>
            <person name="Low L."/>
            <person name="Lozovsky E."/>
            <person name="Lu J."/>
            <person name="Luo M."/>
            <person name="Machado C.A."/>
            <person name="Makalowski W."/>
            <person name="Marzo M."/>
            <person name="Matsuda M."/>
            <person name="Matzkin L."/>
            <person name="McAllister B."/>
            <person name="McBride C.S."/>
            <person name="McKernan B."/>
            <person name="McKernan K."/>
            <person name="Mendez-Lago M."/>
            <person name="Minx P."/>
            <person name="Mollenhauer M.U."/>
            <person name="Montooth K."/>
            <person name="Mount S.M."/>
            <person name="Mu X."/>
            <person name="Myers E."/>
            <person name="Negre B."/>
            <person name="Newfeld S."/>
            <person name="Nielsen R."/>
            <person name="Noor M.A."/>
            <person name="O'Grady P."/>
            <person name="Pachter L."/>
            <person name="Papaceit M."/>
            <person name="Parisi M.J."/>
            <person name="Parisi M."/>
            <person name="Parts L."/>
            <person name="Pedersen J.S."/>
            <person name="Pesole G."/>
            <person name="Phillippy A.M."/>
            <person name="Ponting C.P."/>
            <person name="Pop M."/>
            <person name="Porcelli D."/>
            <person name="Powell J.R."/>
            <person name="Prohaska S."/>
            <person name="Pruitt K."/>
            <person name="Puig M."/>
            <person name="Quesneville H."/>
            <person name="Ram K.R."/>
            <person name="Rand D."/>
            <person name="Rasmussen M.D."/>
            <person name="Reed L.K."/>
            <person name="Reenan R."/>
            <person name="Reily A."/>
            <person name="Remington K.A."/>
            <person name="Rieger T.T."/>
            <person name="Ritchie M.G."/>
            <person name="Robin C."/>
            <person name="Rogers Y.H."/>
            <person name="Rohde C."/>
            <person name="Rozas J."/>
            <person name="Rubenfield M.J."/>
            <person name="Ruiz A."/>
            <person name="Russo S."/>
            <person name="Salzberg S.L."/>
            <person name="Sanchez-Gracia A."/>
            <person name="Saranga D.J."/>
            <person name="Sato H."/>
            <person name="Schaeffer S.W."/>
            <person name="Schatz M.C."/>
            <person name="Schlenke T."/>
            <person name="Schwartz R."/>
            <person name="Segarra C."/>
            <person name="Singh R.S."/>
            <person name="Sirot L."/>
            <person name="Sirota M."/>
            <person name="Sisneros N.B."/>
            <person name="Smith C.D."/>
            <person name="Smith T.F."/>
            <person name="Spieth J."/>
            <person name="Stage D.E."/>
            <person name="Stark A."/>
            <person name="Stephan W."/>
            <person name="Strausberg R.L."/>
            <person name="Strempel S."/>
            <person name="Sturgill D."/>
            <person name="Sutton G."/>
            <person name="Sutton G.G."/>
            <person name="Tao W."/>
            <person name="Teichmann S."/>
            <person name="Tobari Y.N."/>
            <person name="Tomimura Y."/>
            <person name="Tsolas J.M."/>
            <person name="Valente V.L."/>
            <person name="Venter E."/>
            <person name="Venter J.C."/>
            <person name="Vicario S."/>
            <person name="Vieira F.G."/>
            <person name="Vilella A.J."/>
            <person name="Villasante A."/>
            <person name="Walenz B."/>
            <person name="Wang J."/>
            <person name="Wasserman M."/>
            <person name="Watts T."/>
            <person name="Wilson D."/>
            <person name="Wilson R.K."/>
            <person name="Wing R.A."/>
            <person name="Wolfner M.F."/>
            <person name="Wong A."/>
            <person name="Wong G.K."/>
            <person name="Wu C.I."/>
            <person name="Wu G."/>
            <person name="Yamamoto D."/>
            <person name="Yang H.P."/>
            <person name="Yang S.P."/>
            <person name="Yorke J.A."/>
            <person name="Yoshida K."/>
            <person name="Zdobnov E."/>
            <person name="Zhang P."/>
            <person name="Zhang Y."/>
            <person name="Zimin A.V."/>
            <person name="Baldwin J."/>
            <person name="Abdouelleil A."/>
            <person name="Abdulkadir J."/>
            <person name="Abebe A."/>
            <person name="Abera B."/>
            <person name="Abreu J."/>
            <person name="Acer S.C."/>
            <person name="Aftuck L."/>
            <person name="Alexander A."/>
            <person name="An P."/>
            <person name="Anderson E."/>
            <person name="Anderson S."/>
            <person name="Arachi H."/>
            <person name="Azer M."/>
            <person name="Bachantsang P."/>
            <person name="Barry A."/>
            <person name="Bayul T."/>
            <person name="Berlin A."/>
            <person name="Bessette D."/>
            <person name="Bloom T."/>
            <person name="Blye J."/>
            <person name="Boguslavskiy L."/>
            <person name="Bonnet C."/>
            <person name="Boukhgalter B."/>
            <person name="Bourzgui I."/>
            <person name="Brown A."/>
            <person name="Cahill P."/>
            <person name="Channer S."/>
            <person name="Cheshatsang Y."/>
            <person name="Chuda L."/>
            <person name="Citroen M."/>
            <person name="Collymore A."/>
            <person name="Cooke P."/>
            <person name="Costello M."/>
            <person name="D'Aco K."/>
            <person name="Daza R."/>
            <person name="De Haan G."/>
            <person name="DeGray S."/>
            <person name="DeMaso C."/>
            <person name="Dhargay N."/>
            <person name="Dooley K."/>
            <person name="Dooley E."/>
            <person name="Doricent M."/>
            <person name="Dorje P."/>
            <person name="Dorjee K."/>
            <person name="Dupes A."/>
            <person name="Elong R."/>
            <person name="Falk J."/>
            <person name="Farina A."/>
            <person name="Faro S."/>
            <person name="Ferguson D."/>
            <person name="Fisher S."/>
            <person name="Foley C.D."/>
            <person name="Franke A."/>
            <person name="Friedrich D."/>
            <person name="Gadbois L."/>
            <person name="Gearin G."/>
            <person name="Gearin C.R."/>
            <person name="Giannoukos G."/>
            <person name="Goode T."/>
            <person name="Graham J."/>
            <person name="Grandbois E."/>
            <person name="Grewal S."/>
            <person name="Gyaltsen K."/>
            <person name="Hafez N."/>
            <person name="Hagos B."/>
            <person name="Hall J."/>
            <person name="Henson C."/>
            <person name="Hollinger A."/>
            <person name="Honan T."/>
            <person name="Huard M.D."/>
            <person name="Hughes L."/>
            <person name="Hurhula B."/>
            <person name="Husby M.E."/>
            <person name="Kamat A."/>
            <person name="Kanga B."/>
            <person name="Kashin S."/>
            <person name="Khazanovich D."/>
            <person name="Kisner P."/>
            <person name="Lance K."/>
            <person name="Lara M."/>
            <person name="Lee W."/>
            <person name="Lennon N."/>
            <person name="Letendre F."/>
            <person name="LeVine R."/>
            <person name="Lipovsky A."/>
            <person name="Liu X."/>
            <person name="Liu J."/>
            <person name="Liu S."/>
            <person name="Lokyitsang T."/>
            <person name="Lokyitsang Y."/>
            <person name="Lubonja R."/>
            <person name="Lui A."/>
            <person name="MacDonald P."/>
            <person name="Magnisalis V."/>
            <person name="Maru K."/>
            <person name="Matthews C."/>
            <person name="McCusker W."/>
            <person name="McDonough S."/>
            <person name="Mehta T."/>
            <person name="Meldrim J."/>
            <person name="Meneus L."/>
            <person name="Mihai O."/>
            <person name="Mihalev A."/>
            <person name="Mihova T."/>
            <person name="Mittelman R."/>
            <person name="Mlenga V."/>
            <person name="Montmayeur A."/>
            <person name="Mulrain L."/>
            <person name="Navidi A."/>
            <person name="Naylor J."/>
            <person name="Negash T."/>
            <person name="Nguyen T."/>
            <person name="Nguyen N."/>
            <person name="Nicol R."/>
            <person name="Norbu C."/>
            <person name="Norbu N."/>
            <person name="Novod N."/>
            <person name="O'Neill B."/>
            <person name="Osman S."/>
            <person name="Markiewicz E."/>
            <person name="Oyono O.L."/>
            <person name="Patti C."/>
            <person name="Phunkhang P."/>
            <person name="Pierre F."/>
            <person name="Priest M."/>
            <person name="Raghuraman S."/>
            <person name="Rege F."/>
            <person name="Reyes R."/>
            <person name="Rise C."/>
            <person name="Rogov P."/>
            <person name="Ross K."/>
            <person name="Ryan E."/>
            <person name="Settipalli S."/>
            <person name="Shea T."/>
            <person name="Sherpa N."/>
            <person name="Shi L."/>
            <person name="Shih D."/>
            <person name="Sparrow T."/>
            <person name="Spaulding J."/>
            <person name="Stalker J."/>
            <person name="Stange-Thomann N."/>
            <person name="Stavropoulos S."/>
            <person name="Stone C."/>
            <person name="Strader C."/>
            <person name="Tesfaye S."/>
            <person name="Thomson T."/>
            <person name="Thoulutsang Y."/>
            <person name="Thoulutsang D."/>
            <person name="Topham K."/>
            <person name="Topping I."/>
            <person name="Tsamla T."/>
            <person name="Vassiliev H."/>
            <person name="Vo A."/>
            <person name="Wangchuk T."/>
            <person name="Wangdi T."/>
            <person name="Weiand M."/>
            <person name="Wilkinson J."/>
            <person name="Wilson A."/>
            <person name="Yadav S."/>
            <person name="Young G."/>
            <person name="Yu Q."/>
            <person name="Zembek L."/>
            <person name="Zhong D."/>
            <person name="Zimmer A."/>
            <person name="Zwirko Z."/>
            <person name="Jaffe D.B."/>
            <person name="Alvarez P."/>
            <person name="Brockman W."/>
            <person name="Butler J."/>
            <person name="Chin C."/>
            <person name="Gnerre S."/>
            <person name="Grabherr M."/>
            <person name="Kleber M."/>
            <person name="Mauceli E."/>
            <person name="MacCallum I."/>
        </authorList>
    </citation>
    <scope>NUCLEOTIDE SEQUENCE [LARGE SCALE GENOMIC DNA]</scope>
    <source>
        <strain evidence="9">Tucson 15010-1051.87</strain>
    </source>
</reference>
<dbReference type="InParanoid" id="A0A0Q9WFK2"/>
<dbReference type="PANTHER" id="PTHR43330:SF8">
    <property type="entry name" value="METHIONINE AMINOPEPTIDASE 1D, MITOCHONDRIAL"/>
    <property type="match status" value="1"/>
</dbReference>
<dbReference type="FunCoup" id="A0A0Q9WFK2">
    <property type="interactions" value="167"/>
</dbReference>
<feature type="binding site" evidence="5">
    <location>
        <position position="367"/>
    </location>
    <ligand>
        <name>substrate</name>
    </ligand>
</feature>
<dbReference type="InterPro" id="IPR000994">
    <property type="entry name" value="Pept_M24"/>
</dbReference>
<dbReference type="NCBIfam" id="TIGR00500">
    <property type="entry name" value="met_pdase_I"/>
    <property type="match status" value="1"/>
</dbReference>
<keyword evidence="4 5" id="KW-0378">Hydrolase</keyword>
<sequence>MSLNFRYHILKSVKPYTIYIPQLNKSALRVLIQVSVHYIETKKSSADVLALAINKLKNAGHEVPKNFCELFTMVLLIMQIYLRYPKGVVKDQELRQCLTEDLCFTDACAEDLTKVLLNHRATLSRNFAETKMERAKMLDMQWRINISLGSTDKGKWELISAAGKVSNERNVPEHIQKPPYYYKDMPAGNTLGTPEIKNEEQLNHMRSSGKLAAQILRECGKMAKIGITTDEIDDFAHQRIISENAYPSPLRYVGFPKSLCTSINNVACHGIPDDRPLADGDIINIDVTVYQNGCHGDCSETFLVGDVDERGRFLVDSTRDCLDKCIALCGPGVPFNEIGKYIQRYCQERDLESVAAFIGHGIGSYFHGPPEIYHYANEAPGRMQAGMTFTIEPILSLGCGDIGLLEDGWTAVSLDNSRSAQFEHTILITETGVEVLTNAV</sequence>
<dbReference type="PROSITE" id="PS00680">
    <property type="entry name" value="MAP_1"/>
    <property type="match status" value="1"/>
</dbReference>
<keyword evidence="3 5" id="KW-0479">Metal-binding</keyword>
<feature type="binding site" evidence="5">
    <location>
        <position position="423"/>
    </location>
    <ligand>
        <name>a divalent metal cation</name>
        <dbReference type="ChEBI" id="CHEBI:60240"/>
        <label>2</label>
        <note>catalytic</note>
    </ligand>
</feature>
<dbReference type="PANTHER" id="PTHR43330">
    <property type="entry name" value="METHIONINE AMINOPEPTIDASE"/>
    <property type="match status" value="1"/>
</dbReference>
<comment type="function">
    <text evidence="6">Cotranslationally removes the N-terminal methionine from nascent proteins. The N-terminal methionine is often cleaved when the second residue in the primary sequence is small and uncharged (Met-Ala-, Cys, Gly, Pro, Ser, Thr, or Val).</text>
</comment>
<proteinExistence type="inferred from homology"/>
<dbReference type="GO" id="GO:0004239">
    <property type="term" value="F:initiator methionyl aminopeptidase activity"/>
    <property type="evidence" value="ECO:0007669"/>
    <property type="project" value="UniProtKB-UniRule"/>
</dbReference>
<dbReference type="SUPFAM" id="SSF55920">
    <property type="entry name" value="Creatinase/aminopeptidase"/>
    <property type="match status" value="1"/>
</dbReference>
<evidence type="ECO:0000313" key="9">
    <source>
        <dbReference type="Proteomes" id="UP000008792"/>
    </source>
</evidence>
<dbReference type="OrthoDB" id="3209743at2759"/>
<accession>A0A0Q9WFK2</accession>
<feature type="binding site" evidence="5">
    <location>
        <position position="269"/>
    </location>
    <ligand>
        <name>substrate</name>
    </ligand>
</feature>
<dbReference type="HAMAP" id="MF_01974">
    <property type="entry name" value="MetAP_1"/>
    <property type="match status" value="1"/>
</dbReference>
<dbReference type="GO" id="GO:0046872">
    <property type="term" value="F:metal ion binding"/>
    <property type="evidence" value="ECO:0007669"/>
    <property type="project" value="UniProtKB-UniRule"/>
</dbReference>
<feature type="binding site" evidence="5">
    <location>
        <position position="392"/>
    </location>
    <ligand>
        <name>a divalent metal cation</name>
        <dbReference type="ChEBI" id="CHEBI:60240"/>
        <label>2</label>
        <note>catalytic</note>
    </ligand>
</feature>
<dbReference type="CDD" id="cd01086">
    <property type="entry name" value="MetAP1"/>
    <property type="match status" value="1"/>
</dbReference>
<organism evidence="8 9">
    <name type="scientific">Drosophila virilis</name>
    <name type="common">Fruit fly</name>
    <dbReference type="NCBI Taxonomy" id="7244"/>
    <lineage>
        <taxon>Eukaryota</taxon>
        <taxon>Metazoa</taxon>
        <taxon>Ecdysozoa</taxon>
        <taxon>Arthropoda</taxon>
        <taxon>Hexapoda</taxon>
        <taxon>Insecta</taxon>
        <taxon>Pterygota</taxon>
        <taxon>Neoptera</taxon>
        <taxon>Endopterygota</taxon>
        <taxon>Diptera</taxon>
        <taxon>Brachycera</taxon>
        <taxon>Muscomorpha</taxon>
        <taxon>Ephydroidea</taxon>
        <taxon>Drosophilidae</taxon>
        <taxon>Drosophila</taxon>
    </lineage>
</organism>
<evidence type="ECO:0000256" key="4">
    <source>
        <dbReference type="ARBA" id="ARBA00022801"/>
    </source>
</evidence>
<dbReference type="InterPro" id="IPR001714">
    <property type="entry name" value="Pept_M24_MAP"/>
</dbReference>
<feature type="binding site" evidence="5">
    <location>
        <position position="286"/>
    </location>
    <ligand>
        <name>a divalent metal cation</name>
        <dbReference type="ChEBI" id="CHEBI:60240"/>
        <label>1</label>
    </ligand>
</feature>
<dbReference type="GO" id="GO:0070006">
    <property type="term" value="F:metalloaminopeptidase activity"/>
    <property type="evidence" value="ECO:0007669"/>
    <property type="project" value="UniProtKB-UniRule"/>
</dbReference>
<feature type="binding site" evidence="5">
    <location>
        <position position="297"/>
    </location>
    <ligand>
        <name>a divalent metal cation</name>
        <dbReference type="ChEBI" id="CHEBI:60240"/>
        <label>1</label>
    </ligand>
</feature>
<evidence type="ECO:0000256" key="6">
    <source>
        <dbReference type="RuleBase" id="RU003653"/>
    </source>
</evidence>
<feature type="binding site" evidence="5">
    <location>
        <position position="423"/>
    </location>
    <ligand>
        <name>a divalent metal cation</name>
        <dbReference type="ChEBI" id="CHEBI:60240"/>
        <label>1</label>
    </ligand>
</feature>
<dbReference type="InterPro" id="IPR002467">
    <property type="entry name" value="Pept_M24A_MAP1"/>
</dbReference>
<keyword evidence="9" id="KW-1185">Reference proteome</keyword>
<dbReference type="PRINTS" id="PR00599">
    <property type="entry name" value="MAPEPTIDASE"/>
</dbReference>